<evidence type="ECO:0000256" key="1">
    <source>
        <dbReference type="SAM" id="MobiDB-lite"/>
    </source>
</evidence>
<comment type="caution">
    <text evidence="2">The sequence shown here is derived from an EMBL/GenBank/DDBJ whole genome shotgun (WGS) entry which is preliminary data.</text>
</comment>
<dbReference type="RefSeq" id="XP_022477130.1">
    <property type="nucleotide sequence ID" value="XM_022616279.1"/>
</dbReference>
<evidence type="ECO:0000313" key="3">
    <source>
        <dbReference type="Proteomes" id="UP000176998"/>
    </source>
</evidence>
<keyword evidence="3" id="KW-1185">Reference proteome</keyword>
<dbReference type="EMBL" id="MJBS01000031">
    <property type="protein sequence ID" value="OHE99985.1"/>
    <property type="molecule type" value="Genomic_DNA"/>
</dbReference>
<organism evidence="2 3">
    <name type="scientific">Colletotrichum orchidophilum</name>
    <dbReference type="NCBI Taxonomy" id="1209926"/>
    <lineage>
        <taxon>Eukaryota</taxon>
        <taxon>Fungi</taxon>
        <taxon>Dikarya</taxon>
        <taxon>Ascomycota</taxon>
        <taxon>Pezizomycotina</taxon>
        <taxon>Sordariomycetes</taxon>
        <taxon>Hypocreomycetidae</taxon>
        <taxon>Glomerellales</taxon>
        <taxon>Glomerellaceae</taxon>
        <taxon>Colletotrichum</taxon>
    </lineage>
</organism>
<dbReference type="GeneID" id="34557789"/>
<reference evidence="2 3" key="1">
    <citation type="submission" date="2016-09" db="EMBL/GenBank/DDBJ databases">
        <authorList>
            <person name="Capua I."/>
            <person name="De Benedictis P."/>
            <person name="Joannis T."/>
            <person name="Lombin L.H."/>
            <person name="Cattoli G."/>
        </authorList>
    </citation>
    <scope>NUCLEOTIDE SEQUENCE [LARGE SCALE GENOMIC DNA]</scope>
    <source>
        <strain evidence="2 3">IMI 309357</strain>
    </source>
</reference>
<feature type="region of interest" description="Disordered" evidence="1">
    <location>
        <begin position="67"/>
        <end position="86"/>
    </location>
</feature>
<dbReference type="AlphaFoldDB" id="A0A1G4BF52"/>
<name>A0A1G4BF52_9PEZI</name>
<dbReference type="Proteomes" id="UP000176998">
    <property type="component" value="Unassembled WGS sequence"/>
</dbReference>
<sequence length="140" mass="15931">MGHSPQAADCDFGAHGQRQRRVATLCSVFSPFSLQQLEARFIIARYLRKHPPVRNVKLQCPSRIPRPAVDSPRCHDPLEQTESEPTTVQRWQPVQLVVARMREEKGRRKVWRAGPSRSSLCLIRVIGCPSMEDVLGCLVY</sequence>
<protein>
    <submittedName>
        <fullName evidence="2">Uncharacterized protein</fullName>
    </submittedName>
</protein>
<accession>A0A1G4BF52</accession>
<proteinExistence type="predicted"/>
<gene>
    <name evidence="2" type="ORF">CORC01_04632</name>
</gene>
<evidence type="ECO:0000313" key="2">
    <source>
        <dbReference type="EMBL" id="OHE99985.1"/>
    </source>
</evidence>